<name>A0AAE0VR34_9BIVA</name>
<dbReference type="AlphaFoldDB" id="A0AAE0VR34"/>
<dbReference type="Pfam" id="PF05517">
    <property type="entry name" value="p25-alpha"/>
    <property type="match status" value="1"/>
</dbReference>
<dbReference type="GO" id="GO:0032273">
    <property type="term" value="P:positive regulation of protein polymerization"/>
    <property type="evidence" value="ECO:0007669"/>
    <property type="project" value="TreeGrafter"/>
</dbReference>
<dbReference type="GO" id="GO:0015631">
    <property type="term" value="F:tubulin binding"/>
    <property type="evidence" value="ECO:0007669"/>
    <property type="project" value="InterPro"/>
</dbReference>
<dbReference type="InterPro" id="IPR011992">
    <property type="entry name" value="EF-hand-dom_pair"/>
</dbReference>
<reference evidence="3" key="3">
    <citation type="submission" date="2023-05" db="EMBL/GenBank/DDBJ databases">
        <authorList>
            <person name="Smith C.H."/>
        </authorList>
    </citation>
    <scope>NUCLEOTIDE SEQUENCE</scope>
    <source>
        <strain evidence="3">CHS0354</strain>
        <tissue evidence="3">Mantle</tissue>
    </source>
</reference>
<comment type="caution">
    <text evidence="3">The sequence shown here is derived from an EMBL/GenBank/DDBJ whole genome shotgun (WGS) entry which is preliminary data.</text>
</comment>
<evidence type="ECO:0000256" key="1">
    <source>
        <dbReference type="ARBA" id="ARBA00010994"/>
    </source>
</evidence>
<keyword evidence="4" id="KW-1185">Reference proteome</keyword>
<protein>
    <recommendedName>
        <fullName evidence="5">Tubulin polymerization-promoting protein family member 3</fullName>
    </recommendedName>
</protein>
<reference evidence="3" key="1">
    <citation type="journal article" date="2021" name="Genome Biol. Evol.">
        <title>A High-Quality Reference Genome for a Parasitic Bivalve with Doubly Uniparental Inheritance (Bivalvia: Unionida).</title>
        <authorList>
            <person name="Smith C.H."/>
        </authorList>
    </citation>
    <scope>NUCLEOTIDE SEQUENCE</scope>
    <source>
        <strain evidence="3">CHS0354</strain>
    </source>
</reference>
<dbReference type="GO" id="GO:0005874">
    <property type="term" value="C:microtubule"/>
    <property type="evidence" value="ECO:0007669"/>
    <property type="project" value="TreeGrafter"/>
</dbReference>
<feature type="region of interest" description="Disordered" evidence="2">
    <location>
        <begin position="142"/>
        <end position="192"/>
    </location>
</feature>
<dbReference type="InterPro" id="IPR008907">
    <property type="entry name" value="TPP/p25"/>
</dbReference>
<dbReference type="EMBL" id="JAEAOA010001951">
    <property type="protein sequence ID" value="KAK3586097.1"/>
    <property type="molecule type" value="Genomic_DNA"/>
</dbReference>
<evidence type="ECO:0000313" key="3">
    <source>
        <dbReference type="EMBL" id="KAK3586097.1"/>
    </source>
</evidence>
<comment type="similarity">
    <text evidence="1">Belongs to the TPPP family.</text>
</comment>
<dbReference type="GO" id="GO:0046785">
    <property type="term" value="P:microtubule polymerization"/>
    <property type="evidence" value="ECO:0007669"/>
    <property type="project" value="InterPro"/>
</dbReference>
<gene>
    <name evidence="3" type="ORF">CHS0354_033216</name>
</gene>
<accession>A0AAE0VR34</accession>
<evidence type="ECO:0008006" key="5">
    <source>
        <dbReference type="Google" id="ProtNLM"/>
    </source>
</evidence>
<dbReference type="PANTHER" id="PTHR12932">
    <property type="entry name" value="P25 ALPHA-RELATED"/>
    <property type="match status" value="1"/>
</dbReference>
<feature type="compositionally biased region" description="Basic and acidic residues" evidence="2">
    <location>
        <begin position="152"/>
        <end position="174"/>
    </location>
</feature>
<dbReference type="PANTHER" id="PTHR12932:SF9">
    <property type="entry name" value="TUBULIN POLYMERIZATION-PROMOTING PROTEIN HOMOLOG"/>
    <property type="match status" value="1"/>
</dbReference>
<evidence type="ECO:0000313" key="4">
    <source>
        <dbReference type="Proteomes" id="UP001195483"/>
    </source>
</evidence>
<reference evidence="3" key="2">
    <citation type="journal article" date="2021" name="Genome Biol. Evol.">
        <title>Developing a high-quality reference genome for a parasitic bivalve with doubly uniparental inheritance (Bivalvia: Unionida).</title>
        <authorList>
            <person name="Smith C.H."/>
        </authorList>
    </citation>
    <scope>NUCLEOTIDE SEQUENCE</scope>
    <source>
        <strain evidence="3">CHS0354</strain>
        <tissue evidence="3">Mantle</tissue>
    </source>
</reference>
<dbReference type="Proteomes" id="UP001195483">
    <property type="component" value="Unassembled WGS sequence"/>
</dbReference>
<sequence>MASGGVTDDLVKKFEEFVSLSAAGKTLSAAEKKQMNSKACGKLVKDCLKSYKNAPTIADASVFPKYKEKGKQYMACTKENIDNFLSDLAHKYQCQELKKSEKELTRDDPKVQECKKKMSDDILKSKADVKVVAQSKTGNVGGLTDTSKYTGAHKERFDESGKGKGADGRTDKAENTGYVGNYKGQGTFDKKK</sequence>
<evidence type="ECO:0000256" key="2">
    <source>
        <dbReference type="SAM" id="MobiDB-lite"/>
    </source>
</evidence>
<dbReference type="SUPFAM" id="SSF47473">
    <property type="entry name" value="EF-hand"/>
    <property type="match status" value="1"/>
</dbReference>
<dbReference type="GO" id="GO:0001578">
    <property type="term" value="P:microtubule bundle formation"/>
    <property type="evidence" value="ECO:0007669"/>
    <property type="project" value="TreeGrafter"/>
</dbReference>
<proteinExistence type="inferred from homology"/>
<organism evidence="3 4">
    <name type="scientific">Potamilus streckersoni</name>
    <dbReference type="NCBI Taxonomy" id="2493646"/>
    <lineage>
        <taxon>Eukaryota</taxon>
        <taxon>Metazoa</taxon>
        <taxon>Spiralia</taxon>
        <taxon>Lophotrochozoa</taxon>
        <taxon>Mollusca</taxon>
        <taxon>Bivalvia</taxon>
        <taxon>Autobranchia</taxon>
        <taxon>Heteroconchia</taxon>
        <taxon>Palaeoheterodonta</taxon>
        <taxon>Unionida</taxon>
        <taxon>Unionoidea</taxon>
        <taxon>Unionidae</taxon>
        <taxon>Ambleminae</taxon>
        <taxon>Lampsilini</taxon>
        <taxon>Potamilus</taxon>
    </lineage>
</organism>